<keyword evidence="4" id="KW-1185">Reference proteome</keyword>
<evidence type="ECO:0000256" key="2">
    <source>
        <dbReference type="SAM" id="MobiDB-lite"/>
    </source>
</evidence>
<feature type="coiled-coil region" evidence="1">
    <location>
        <begin position="54"/>
        <end position="88"/>
    </location>
</feature>
<accession>A0A5R9GJF0</accession>
<proteinExistence type="predicted"/>
<name>A0A5R9GJF0_9BACL</name>
<feature type="region of interest" description="Disordered" evidence="2">
    <location>
        <begin position="155"/>
        <end position="201"/>
    </location>
</feature>
<protein>
    <submittedName>
        <fullName evidence="3">Uncharacterized protein</fullName>
    </submittedName>
</protein>
<dbReference type="OrthoDB" id="2910298at2"/>
<keyword evidence="1" id="KW-0175">Coiled coil</keyword>
<evidence type="ECO:0000256" key="1">
    <source>
        <dbReference type="SAM" id="Coils"/>
    </source>
</evidence>
<organism evidence="3 4">
    <name type="scientific">Paenibacillus antri</name>
    <dbReference type="NCBI Taxonomy" id="2582848"/>
    <lineage>
        <taxon>Bacteria</taxon>
        <taxon>Bacillati</taxon>
        <taxon>Bacillota</taxon>
        <taxon>Bacilli</taxon>
        <taxon>Bacillales</taxon>
        <taxon>Paenibacillaceae</taxon>
        <taxon>Paenibacillus</taxon>
    </lineage>
</organism>
<dbReference type="EMBL" id="VCIW01000003">
    <property type="protein sequence ID" value="TLS53013.1"/>
    <property type="molecule type" value="Genomic_DNA"/>
</dbReference>
<evidence type="ECO:0000313" key="4">
    <source>
        <dbReference type="Proteomes" id="UP000309676"/>
    </source>
</evidence>
<dbReference type="RefSeq" id="WP_138193254.1">
    <property type="nucleotide sequence ID" value="NZ_VCIW01000003.1"/>
</dbReference>
<feature type="compositionally biased region" description="Basic and acidic residues" evidence="2">
    <location>
        <begin position="165"/>
        <end position="186"/>
    </location>
</feature>
<gene>
    <name evidence="3" type="ORF">FE782_06485</name>
</gene>
<dbReference type="Pfam" id="PF26325">
    <property type="entry name" value="YhjD"/>
    <property type="match status" value="1"/>
</dbReference>
<dbReference type="AlphaFoldDB" id="A0A5R9GJF0"/>
<comment type="caution">
    <text evidence="3">The sequence shown here is derived from an EMBL/GenBank/DDBJ whole genome shotgun (WGS) entry which is preliminary data.</text>
</comment>
<evidence type="ECO:0000313" key="3">
    <source>
        <dbReference type="EMBL" id="TLS53013.1"/>
    </source>
</evidence>
<dbReference type="Proteomes" id="UP000309676">
    <property type="component" value="Unassembled WGS sequence"/>
</dbReference>
<dbReference type="InterPro" id="IPR058600">
    <property type="entry name" value="YhjD-like"/>
</dbReference>
<reference evidence="3 4" key="1">
    <citation type="submission" date="2019-05" db="EMBL/GenBank/DDBJ databases">
        <authorList>
            <person name="Narsing Rao M.P."/>
            <person name="Li W.J."/>
        </authorList>
    </citation>
    <scope>NUCLEOTIDE SEQUENCE [LARGE SCALE GENOMIC DNA]</scope>
    <source>
        <strain evidence="3 4">SYSU_K30003</strain>
    </source>
</reference>
<sequence length="201" mass="23316">MAKQERVPMIPPVTAVDELGTIKEALILGLLMTVFDRDIKVIQDSKLKTKGPYVDLLQRAMDDVTADLARLRRRLKEKGIKMTEERRDEDGVGCVYWCRGYKASFEMLWHFAKAETEVRMRKYLGEDIRKYVRDDLPDHLRPEWLLAPVARRAPRSLGTGAPSREQLREGEHARPDERGRQREEKPIPVAESEIEQPVRPE</sequence>